<dbReference type="AlphaFoldDB" id="A0A3B1B9G7"/>
<dbReference type="SUPFAM" id="SSF53335">
    <property type="entry name" value="S-adenosyl-L-methionine-dependent methyltransferases"/>
    <property type="match status" value="1"/>
</dbReference>
<dbReference type="EMBL" id="UOFW01000243">
    <property type="protein sequence ID" value="VAX08634.1"/>
    <property type="molecule type" value="Genomic_DNA"/>
</dbReference>
<reference evidence="6" key="1">
    <citation type="submission" date="2018-06" db="EMBL/GenBank/DDBJ databases">
        <authorList>
            <person name="Zhirakovskaya E."/>
        </authorList>
    </citation>
    <scope>NUCLEOTIDE SEQUENCE</scope>
</reference>
<dbReference type="PANTHER" id="PTHR22807:SF53">
    <property type="entry name" value="RIBOSOMAL RNA SMALL SUBUNIT METHYLTRANSFERASE B-RELATED"/>
    <property type="match status" value="1"/>
</dbReference>
<feature type="domain" description="SAM-dependent MTase RsmB/NOP-type" evidence="5">
    <location>
        <begin position="141"/>
        <end position="427"/>
    </location>
</feature>
<dbReference type="InterPro" id="IPR054728">
    <property type="entry name" value="RsmB-like_ferredoxin"/>
</dbReference>
<dbReference type="GO" id="GO:0003723">
    <property type="term" value="F:RNA binding"/>
    <property type="evidence" value="ECO:0007669"/>
    <property type="project" value="UniProtKB-KW"/>
</dbReference>
<name>A0A3B1B9G7_9ZZZZ</name>
<proteinExistence type="predicted"/>
<dbReference type="InterPro" id="IPR029063">
    <property type="entry name" value="SAM-dependent_MTases_sf"/>
</dbReference>
<keyword evidence="2" id="KW-0808">Transferase</keyword>
<dbReference type="PANTHER" id="PTHR22807">
    <property type="entry name" value="NOP2 YEAST -RELATED NOL1/NOP2/FMU SUN DOMAIN-CONTAINING"/>
    <property type="match status" value="1"/>
</dbReference>
<dbReference type="Pfam" id="PF01189">
    <property type="entry name" value="Methyltr_RsmB-F"/>
    <property type="match status" value="1"/>
</dbReference>
<keyword evidence="3" id="KW-0949">S-adenosyl-L-methionine</keyword>
<evidence type="ECO:0000256" key="2">
    <source>
        <dbReference type="ARBA" id="ARBA00022679"/>
    </source>
</evidence>
<dbReference type="Gene3D" id="3.40.50.150">
    <property type="entry name" value="Vaccinia Virus protein VP39"/>
    <property type="match status" value="1"/>
</dbReference>
<keyword evidence="4" id="KW-0694">RNA-binding</keyword>
<evidence type="ECO:0000256" key="4">
    <source>
        <dbReference type="ARBA" id="ARBA00022884"/>
    </source>
</evidence>
<dbReference type="InterPro" id="IPR049560">
    <property type="entry name" value="MeTrfase_RsmB-F_NOP2_cat"/>
</dbReference>
<dbReference type="Pfam" id="PF22458">
    <property type="entry name" value="RsmF-B_ferredox"/>
    <property type="match status" value="1"/>
</dbReference>
<gene>
    <name evidence="6" type="ORF">MNBD_ALPHA03-1576</name>
</gene>
<evidence type="ECO:0000256" key="1">
    <source>
        <dbReference type="ARBA" id="ARBA00022603"/>
    </source>
</evidence>
<keyword evidence="1" id="KW-0489">Methyltransferase</keyword>
<dbReference type="GO" id="GO:0001510">
    <property type="term" value="P:RNA methylation"/>
    <property type="evidence" value="ECO:0007669"/>
    <property type="project" value="InterPro"/>
</dbReference>
<dbReference type="GO" id="GO:0008173">
    <property type="term" value="F:RNA methyltransferase activity"/>
    <property type="evidence" value="ECO:0007669"/>
    <property type="project" value="InterPro"/>
</dbReference>
<evidence type="ECO:0000259" key="5">
    <source>
        <dbReference type="PROSITE" id="PS51686"/>
    </source>
</evidence>
<evidence type="ECO:0000256" key="3">
    <source>
        <dbReference type="ARBA" id="ARBA00022691"/>
    </source>
</evidence>
<protein>
    <submittedName>
        <fullName evidence="6">Sun protein</fullName>
    </submittedName>
</protein>
<dbReference type="PROSITE" id="PS51686">
    <property type="entry name" value="SAM_MT_RSMB_NOP"/>
    <property type="match status" value="1"/>
</dbReference>
<dbReference type="InterPro" id="IPR023267">
    <property type="entry name" value="RCMT"/>
</dbReference>
<evidence type="ECO:0000313" key="6">
    <source>
        <dbReference type="EMBL" id="VAX08634.1"/>
    </source>
</evidence>
<organism evidence="6">
    <name type="scientific">hydrothermal vent metagenome</name>
    <dbReference type="NCBI Taxonomy" id="652676"/>
    <lineage>
        <taxon>unclassified sequences</taxon>
        <taxon>metagenomes</taxon>
        <taxon>ecological metagenomes</taxon>
    </lineage>
</organism>
<sequence>MIESARIQAAIEILDQVRASLSKDGASADVLIRKYFRTRRYAGSKDRRAVTNLVYQVIRDWGFLSEITECNIRKMVMLSLPSEMDPAQVFTGQGHAPEILSEEEQQFLALKHERLPHQHLNYPLWLENRLQERFPDDFNAELQSLNGRAPFDLRVNLGKANVDEVEALLKAEAIEYRLGEWAETALIISGNPRIVEWEIYQDGLVEIQDEAAQLAIQLAAIKPGQQVMDLCAGAGGKTLAAAAYMDNKGQIFAFDNNERRLKDLKPRAKRANARILQGRHVDTAGGKRQNILSEHTARMDRVILDVPCSGSGVWRRNPELKWRLTAEILDKYCRIQKNLLGEGWGFVKAGGRMIYMTCSLFHDENEQQITDFLSAHDDAKLISYRSVYDGSHKDVELKTLSSIPECLALSPRSHGTDGFFVAILEKKA</sequence>
<dbReference type="PRINTS" id="PR02008">
    <property type="entry name" value="RCMTFAMILY"/>
</dbReference>
<accession>A0A3B1B9G7</accession>
<dbReference type="InterPro" id="IPR001678">
    <property type="entry name" value="MeTrfase_RsmB-F_NOP2_dom"/>
</dbReference>